<evidence type="ECO:0000256" key="1">
    <source>
        <dbReference type="SAM" id="SignalP"/>
    </source>
</evidence>
<accession>A0A9P4PTI6</accession>
<keyword evidence="1" id="KW-0732">Signal</keyword>
<evidence type="ECO:0000313" key="2">
    <source>
        <dbReference type="EMBL" id="KAF2449907.1"/>
    </source>
</evidence>
<dbReference type="AlphaFoldDB" id="A0A9P4PTI6"/>
<organism evidence="2 3">
    <name type="scientific">Karstenula rhodostoma CBS 690.94</name>
    <dbReference type="NCBI Taxonomy" id="1392251"/>
    <lineage>
        <taxon>Eukaryota</taxon>
        <taxon>Fungi</taxon>
        <taxon>Dikarya</taxon>
        <taxon>Ascomycota</taxon>
        <taxon>Pezizomycotina</taxon>
        <taxon>Dothideomycetes</taxon>
        <taxon>Pleosporomycetidae</taxon>
        <taxon>Pleosporales</taxon>
        <taxon>Massarineae</taxon>
        <taxon>Didymosphaeriaceae</taxon>
        <taxon>Karstenula</taxon>
    </lineage>
</organism>
<gene>
    <name evidence="2" type="ORF">P171DRAFT_517517</name>
</gene>
<dbReference type="Proteomes" id="UP000799764">
    <property type="component" value="Unassembled WGS sequence"/>
</dbReference>
<proteinExistence type="predicted"/>
<feature type="signal peptide" evidence="1">
    <location>
        <begin position="1"/>
        <end position="16"/>
    </location>
</feature>
<protein>
    <submittedName>
        <fullName evidence="2">Uncharacterized protein</fullName>
    </submittedName>
</protein>
<feature type="chain" id="PRO_5040238889" evidence="1">
    <location>
        <begin position="17"/>
        <end position="141"/>
    </location>
</feature>
<evidence type="ECO:0000313" key="3">
    <source>
        <dbReference type="Proteomes" id="UP000799764"/>
    </source>
</evidence>
<keyword evidence="3" id="KW-1185">Reference proteome</keyword>
<comment type="caution">
    <text evidence="2">The sequence shown here is derived from an EMBL/GenBank/DDBJ whole genome shotgun (WGS) entry which is preliminary data.</text>
</comment>
<dbReference type="OrthoDB" id="3497702at2759"/>
<dbReference type="EMBL" id="MU001494">
    <property type="protein sequence ID" value="KAF2449907.1"/>
    <property type="molecule type" value="Genomic_DNA"/>
</dbReference>
<reference evidence="2" key="1">
    <citation type="journal article" date="2020" name="Stud. Mycol.">
        <title>101 Dothideomycetes genomes: a test case for predicting lifestyles and emergence of pathogens.</title>
        <authorList>
            <person name="Haridas S."/>
            <person name="Albert R."/>
            <person name="Binder M."/>
            <person name="Bloem J."/>
            <person name="Labutti K."/>
            <person name="Salamov A."/>
            <person name="Andreopoulos B."/>
            <person name="Baker S."/>
            <person name="Barry K."/>
            <person name="Bills G."/>
            <person name="Bluhm B."/>
            <person name="Cannon C."/>
            <person name="Castanera R."/>
            <person name="Culley D."/>
            <person name="Daum C."/>
            <person name="Ezra D."/>
            <person name="Gonzalez J."/>
            <person name="Henrissat B."/>
            <person name="Kuo A."/>
            <person name="Liang C."/>
            <person name="Lipzen A."/>
            <person name="Lutzoni F."/>
            <person name="Magnuson J."/>
            <person name="Mondo S."/>
            <person name="Nolan M."/>
            <person name="Ohm R."/>
            <person name="Pangilinan J."/>
            <person name="Park H.-J."/>
            <person name="Ramirez L."/>
            <person name="Alfaro M."/>
            <person name="Sun H."/>
            <person name="Tritt A."/>
            <person name="Yoshinaga Y."/>
            <person name="Zwiers L.-H."/>
            <person name="Turgeon B."/>
            <person name="Goodwin S."/>
            <person name="Spatafora J."/>
            <person name="Crous P."/>
            <person name="Grigoriev I."/>
        </authorList>
    </citation>
    <scope>NUCLEOTIDE SEQUENCE</scope>
    <source>
        <strain evidence="2">CBS 690.94</strain>
    </source>
</reference>
<name>A0A9P4PTI6_9PLEO</name>
<sequence length="141" mass="14652">MRSLLPTTALLAAALANPIPNAAPNRYYLPLTVTLFNNVTGAHAAASIDTSGHSFDIGGRIFRGSALERDGKILATSVQMTFPDLPLPAGNSCGVYSSGGQTIGDLDAQHTYLEVDGQPGRAVETDVTGFVVKCDIYVVGG</sequence>